<proteinExistence type="predicted"/>
<accession>A0ACC2UC61</accession>
<evidence type="ECO:0000313" key="2">
    <source>
        <dbReference type="Proteomes" id="UP001165960"/>
    </source>
</evidence>
<evidence type="ECO:0000313" key="1">
    <source>
        <dbReference type="EMBL" id="KAJ9084374.1"/>
    </source>
</evidence>
<organism evidence="1 2">
    <name type="scientific">Entomophthora muscae</name>
    <dbReference type="NCBI Taxonomy" id="34485"/>
    <lineage>
        <taxon>Eukaryota</taxon>
        <taxon>Fungi</taxon>
        <taxon>Fungi incertae sedis</taxon>
        <taxon>Zoopagomycota</taxon>
        <taxon>Entomophthoromycotina</taxon>
        <taxon>Entomophthoromycetes</taxon>
        <taxon>Entomophthorales</taxon>
        <taxon>Entomophthoraceae</taxon>
        <taxon>Entomophthora</taxon>
    </lineage>
</organism>
<dbReference type="EMBL" id="QTSX02000850">
    <property type="protein sequence ID" value="KAJ9084374.1"/>
    <property type="molecule type" value="Genomic_DNA"/>
</dbReference>
<comment type="caution">
    <text evidence="1">The sequence shown here is derived from an EMBL/GenBank/DDBJ whole genome shotgun (WGS) entry which is preliminary data.</text>
</comment>
<sequence>MTYNFQIEYTPGKKNIVPDTISRREDLVLEPSQLLNLIVTASLYTNLNKEIQENNF</sequence>
<gene>
    <name evidence="1" type="ORF">DSO57_1025187</name>
</gene>
<keyword evidence="2" id="KW-1185">Reference proteome</keyword>
<protein>
    <submittedName>
        <fullName evidence="1">Uncharacterized protein</fullName>
    </submittedName>
</protein>
<reference evidence="1" key="1">
    <citation type="submission" date="2022-04" db="EMBL/GenBank/DDBJ databases">
        <title>Genome of the entomopathogenic fungus Entomophthora muscae.</title>
        <authorList>
            <person name="Elya C."/>
            <person name="Lovett B.R."/>
            <person name="Lee E."/>
            <person name="Macias A.M."/>
            <person name="Hajek A.E."/>
            <person name="De Bivort B.L."/>
            <person name="Kasson M.T."/>
            <person name="De Fine Licht H.H."/>
            <person name="Stajich J.E."/>
        </authorList>
    </citation>
    <scope>NUCLEOTIDE SEQUENCE</scope>
    <source>
        <strain evidence="1">Berkeley</strain>
    </source>
</reference>
<dbReference type="Proteomes" id="UP001165960">
    <property type="component" value="Unassembled WGS sequence"/>
</dbReference>
<name>A0ACC2UC61_9FUNG</name>